<organism evidence="11 12">
    <name type="scientific">Enterovibrio norvegicus DSM 15893</name>
    <dbReference type="NCBI Taxonomy" id="1121869"/>
    <lineage>
        <taxon>Bacteria</taxon>
        <taxon>Pseudomonadati</taxon>
        <taxon>Pseudomonadota</taxon>
        <taxon>Gammaproteobacteria</taxon>
        <taxon>Vibrionales</taxon>
        <taxon>Vibrionaceae</taxon>
        <taxon>Enterovibrio</taxon>
    </lineage>
</organism>
<feature type="transmembrane region" description="Helical" evidence="10">
    <location>
        <begin position="20"/>
        <end position="41"/>
    </location>
</feature>
<protein>
    <recommendedName>
        <fullName evidence="3">Type II secretion system protein J</fullName>
    </recommendedName>
</protein>
<dbReference type="OrthoDB" id="9794345at2"/>
<comment type="similarity">
    <text evidence="2">Belongs to the GSP J family.</text>
</comment>
<dbReference type="GO" id="GO:0015628">
    <property type="term" value="P:protein secretion by the type II secretion system"/>
    <property type="evidence" value="ECO:0007669"/>
    <property type="project" value="InterPro"/>
</dbReference>
<keyword evidence="6" id="KW-0997">Cell inner membrane</keyword>
<dbReference type="Gene3D" id="3.10.610.10">
    <property type="entry name" value="GSPII I/J protein-like"/>
    <property type="match status" value="1"/>
</dbReference>
<dbReference type="PROSITE" id="PS00409">
    <property type="entry name" value="PROKAR_NTER_METHYL"/>
    <property type="match status" value="1"/>
</dbReference>
<sequence>MAKVNKITTLTSRKAHGFTLIEVLLALMIFATLSVAANQIFRNVINANQQTEEVGDALKTLQRSLVIMDSDFRQMLARQYRNGGDEAEDKLLELGDNLLDSEAAGIRFVRGGWINPQQLFPRGEVVKVGYRLHDETLERIRWMYADDSSATEPAVMPLMEGLTNLTFEVLGEESWQKNWDSANVMPKAVRVTLETERYGELTRVYLLPGQKIADTPAGGGVQ</sequence>
<dbReference type="InterPro" id="IPR010055">
    <property type="entry name" value="T2SS_protein-GspJ"/>
</dbReference>
<accession>A0A1I5RZI9</accession>
<reference evidence="11 12" key="1">
    <citation type="submission" date="2016-10" db="EMBL/GenBank/DDBJ databases">
        <authorList>
            <person name="de Groot N.N."/>
        </authorList>
    </citation>
    <scope>NUCLEOTIDE SEQUENCE [LARGE SCALE GENOMIC DNA]</scope>
    <source>
        <strain evidence="11 12">DSM 15893</strain>
    </source>
</reference>
<evidence type="ECO:0000313" key="11">
    <source>
        <dbReference type="EMBL" id="SFP63948.1"/>
    </source>
</evidence>
<dbReference type="EMBL" id="FOWR01000019">
    <property type="protein sequence ID" value="SFP63948.1"/>
    <property type="molecule type" value="Genomic_DNA"/>
</dbReference>
<dbReference type="Pfam" id="PF11612">
    <property type="entry name" value="T2SSJ"/>
    <property type="match status" value="1"/>
</dbReference>
<dbReference type="AlphaFoldDB" id="A0A1I5RZI9"/>
<keyword evidence="8 10" id="KW-1133">Transmembrane helix</keyword>
<dbReference type="GO" id="GO:0005886">
    <property type="term" value="C:plasma membrane"/>
    <property type="evidence" value="ECO:0007669"/>
    <property type="project" value="UniProtKB-SubCell"/>
</dbReference>
<gene>
    <name evidence="11" type="ORF">SAMN03084138_02720</name>
</gene>
<evidence type="ECO:0000256" key="4">
    <source>
        <dbReference type="ARBA" id="ARBA00022475"/>
    </source>
</evidence>
<dbReference type="NCBIfam" id="TIGR01711">
    <property type="entry name" value="gspJ"/>
    <property type="match status" value="1"/>
</dbReference>
<evidence type="ECO:0000313" key="12">
    <source>
        <dbReference type="Proteomes" id="UP000182692"/>
    </source>
</evidence>
<evidence type="ECO:0000256" key="7">
    <source>
        <dbReference type="ARBA" id="ARBA00022692"/>
    </source>
</evidence>
<dbReference type="InterPro" id="IPR045584">
    <property type="entry name" value="Pilin-like"/>
</dbReference>
<dbReference type="PANTHER" id="PTHR39583">
    <property type="entry name" value="TYPE II SECRETION SYSTEM PROTEIN J-RELATED"/>
    <property type="match status" value="1"/>
</dbReference>
<dbReference type="NCBIfam" id="TIGR02532">
    <property type="entry name" value="IV_pilin_GFxxxE"/>
    <property type="match status" value="1"/>
</dbReference>
<comment type="subcellular location">
    <subcellularLocation>
        <location evidence="1">Cell inner membrane</location>
        <topology evidence="1">Single-pass membrane protein</topology>
    </subcellularLocation>
</comment>
<name>A0A1I5RZI9_9GAMM</name>
<dbReference type="RefSeq" id="WP_017013276.1">
    <property type="nucleotide sequence ID" value="NZ_FOWR01000019.1"/>
</dbReference>
<evidence type="ECO:0000256" key="5">
    <source>
        <dbReference type="ARBA" id="ARBA00022481"/>
    </source>
</evidence>
<evidence type="ECO:0000256" key="9">
    <source>
        <dbReference type="ARBA" id="ARBA00023136"/>
    </source>
</evidence>
<dbReference type="InterPro" id="IPR051621">
    <property type="entry name" value="T2SS_protein_J"/>
</dbReference>
<keyword evidence="5" id="KW-0488">Methylation</keyword>
<dbReference type="GO" id="GO:0015627">
    <property type="term" value="C:type II protein secretion system complex"/>
    <property type="evidence" value="ECO:0007669"/>
    <property type="project" value="InterPro"/>
</dbReference>
<evidence type="ECO:0000256" key="1">
    <source>
        <dbReference type="ARBA" id="ARBA00004377"/>
    </source>
</evidence>
<evidence type="ECO:0000256" key="10">
    <source>
        <dbReference type="SAM" id="Phobius"/>
    </source>
</evidence>
<dbReference type="InterPro" id="IPR012902">
    <property type="entry name" value="N_methyl_site"/>
</dbReference>
<keyword evidence="4" id="KW-1003">Cell membrane</keyword>
<keyword evidence="9 10" id="KW-0472">Membrane</keyword>
<dbReference type="STRING" id="1121869.SAMN03084138_02720"/>
<evidence type="ECO:0000256" key="8">
    <source>
        <dbReference type="ARBA" id="ARBA00022989"/>
    </source>
</evidence>
<keyword evidence="7 10" id="KW-0812">Transmembrane</keyword>
<evidence type="ECO:0000256" key="3">
    <source>
        <dbReference type="ARBA" id="ARBA00021539"/>
    </source>
</evidence>
<evidence type="ECO:0000256" key="2">
    <source>
        <dbReference type="ARBA" id="ARBA00011084"/>
    </source>
</evidence>
<dbReference type="Pfam" id="PF07963">
    <property type="entry name" value="N_methyl"/>
    <property type="match status" value="1"/>
</dbReference>
<proteinExistence type="inferred from homology"/>
<dbReference type="Gene3D" id="2.10.70.20">
    <property type="entry name" value="gspk-gspi-gspj complex like domains"/>
    <property type="match status" value="1"/>
</dbReference>
<dbReference type="SUPFAM" id="SSF54523">
    <property type="entry name" value="Pili subunits"/>
    <property type="match status" value="1"/>
</dbReference>
<dbReference type="Proteomes" id="UP000182692">
    <property type="component" value="Unassembled WGS sequence"/>
</dbReference>
<dbReference type="PANTHER" id="PTHR39583:SF2">
    <property type="entry name" value="TYPE II SECRETION SYSTEM PROTEIN J"/>
    <property type="match status" value="1"/>
</dbReference>
<evidence type="ECO:0000256" key="6">
    <source>
        <dbReference type="ARBA" id="ARBA00022519"/>
    </source>
</evidence>
<dbReference type="GeneID" id="35870751"/>